<dbReference type="Proteomes" id="UP000272025">
    <property type="component" value="Unassembled WGS sequence"/>
</dbReference>
<name>A0A3N2PSS0_SODAK</name>
<evidence type="ECO:0000313" key="2">
    <source>
        <dbReference type="Proteomes" id="UP000272025"/>
    </source>
</evidence>
<evidence type="ECO:0000313" key="1">
    <source>
        <dbReference type="EMBL" id="ROT37562.1"/>
    </source>
</evidence>
<proteinExistence type="predicted"/>
<protein>
    <submittedName>
        <fullName evidence="1">Uncharacterized protein</fullName>
    </submittedName>
</protein>
<dbReference type="EMBL" id="ML119057">
    <property type="protein sequence ID" value="ROT37562.1"/>
    <property type="molecule type" value="Genomic_DNA"/>
</dbReference>
<dbReference type="RefSeq" id="XP_028465368.1">
    <property type="nucleotide sequence ID" value="XM_028607199.1"/>
</dbReference>
<keyword evidence="2" id="KW-1185">Reference proteome</keyword>
<reference evidence="1 2" key="1">
    <citation type="journal article" date="2018" name="Mol. Ecol.">
        <title>The obligate alkalophilic soda-lake fungus Sodiomyces alkalinus has shifted to a protein diet.</title>
        <authorList>
            <person name="Grum-Grzhimaylo A.A."/>
            <person name="Falkoski D.L."/>
            <person name="van den Heuvel J."/>
            <person name="Valero-Jimenez C.A."/>
            <person name="Min B."/>
            <person name="Choi I.G."/>
            <person name="Lipzen A."/>
            <person name="Daum C.G."/>
            <person name="Aanen D.K."/>
            <person name="Tsang A."/>
            <person name="Henrissat B."/>
            <person name="Bilanenko E.N."/>
            <person name="de Vries R.P."/>
            <person name="van Kan J.A.L."/>
            <person name="Grigoriev I.V."/>
            <person name="Debets A.J.M."/>
        </authorList>
    </citation>
    <scope>NUCLEOTIDE SEQUENCE [LARGE SCALE GENOMIC DNA]</scope>
    <source>
        <strain evidence="1 2">F11</strain>
    </source>
</reference>
<gene>
    <name evidence="1" type="ORF">SODALDRAFT_199995</name>
</gene>
<dbReference type="GeneID" id="39575677"/>
<dbReference type="AlphaFoldDB" id="A0A3N2PSS0"/>
<sequence>MCDGRVFPGWRLERMDALASTHTCRFERGANGLRICSQAQPIAFLFGSRPIEPGLLVRSSANTYPGEGLYLIIQGTLPVCKSAGFDHSIWAQEMGTKQNTKSEGRPSIEPLLHVRLESKVSTRHLLIDIQQVPKPSVGSYPFTLWWKTREAISPEMSSSSLRCSTPN</sequence>
<organism evidence="1 2">
    <name type="scientific">Sodiomyces alkalinus (strain CBS 110278 / VKM F-3762 / F11)</name>
    <name type="common">Alkaliphilic filamentous fungus</name>
    <dbReference type="NCBI Taxonomy" id="1314773"/>
    <lineage>
        <taxon>Eukaryota</taxon>
        <taxon>Fungi</taxon>
        <taxon>Dikarya</taxon>
        <taxon>Ascomycota</taxon>
        <taxon>Pezizomycotina</taxon>
        <taxon>Sordariomycetes</taxon>
        <taxon>Hypocreomycetidae</taxon>
        <taxon>Glomerellales</taxon>
        <taxon>Plectosphaerellaceae</taxon>
        <taxon>Sodiomyces</taxon>
    </lineage>
</organism>
<accession>A0A3N2PSS0</accession>